<organism evidence="8 9">
    <name type="scientific">Aliidiomarina minuta</name>
    <dbReference type="NCBI Taxonomy" id="880057"/>
    <lineage>
        <taxon>Bacteria</taxon>
        <taxon>Pseudomonadati</taxon>
        <taxon>Pseudomonadota</taxon>
        <taxon>Gammaproteobacteria</taxon>
        <taxon>Alteromonadales</taxon>
        <taxon>Idiomarinaceae</taxon>
        <taxon>Aliidiomarina</taxon>
    </lineage>
</organism>
<dbReference type="OrthoDB" id="9790390at2"/>
<dbReference type="InterPro" id="IPR036249">
    <property type="entry name" value="Thioredoxin-like_sf"/>
</dbReference>
<reference evidence="8 9" key="1">
    <citation type="journal article" date="2011" name="Front. Microbiol.">
        <title>Genomic signatures of strain selection and enhancement in Bacillus atrophaeus var. globigii, a historical biowarfare simulant.</title>
        <authorList>
            <person name="Gibbons H.S."/>
            <person name="Broomall S.M."/>
            <person name="McNew L.A."/>
            <person name="Daligault H."/>
            <person name="Chapman C."/>
            <person name="Bruce D."/>
            <person name="Karavis M."/>
            <person name="Krepps M."/>
            <person name="McGregor P.A."/>
            <person name="Hong C."/>
            <person name="Park K.H."/>
            <person name="Akmal A."/>
            <person name="Feldman A."/>
            <person name="Lin J.S."/>
            <person name="Chang W.E."/>
            <person name="Higgs B.W."/>
            <person name="Demirev P."/>
            <person name="Lindquist J."/>
            <person name="Liem A."/>
            <person name="Fochler E."/>
            <person name="Read T.D."/>
            <person name="Tapia R."/>
            <person name="Johnson S."/>
            <person name="Bishop-Lilly K.A."/>
            <person name="Detter C."/>
            <person name="Han C."/>
            <person name="Sozhamannan S."/>
            <person name="Rosenzweig C.N."/>
            <person name="Skowronski E.W."/>
        </authorList>
    </citation>
    <scope>NUCLEOTIDE SEQUENCE [LARGE SCALE GENOMIC DNA]</scope>
    <source>
        <strain evidence="8 9">MLST1</strain>
    </source>
</reference>
<dbReference type="InterPro" id="IPR013766">
    <property type="entry name" value="Thioredoxin_domain"/>
</dbReference>
<evidence type="ECO:0000313" key="9">
    <source>
        <dbReference type="Proteomes" id="UP000288293"/>
    </source>
</evidence>
<dbReference type="AlphaFoldDB" id="A0A432W1D5"/>
<dbReference type="Proteomes" id="UP000288293">
    <property type="component" value="Unassembled WGS sequence"/>
</dbReference>
<gene>
    <name evidence="8" type="primary">trxA</name>
    <name evidence="8" type="ORF">CWE09_13460</name>
</gene>
<dbReference type="InterPro" id="IPR005746">
    <property type="entry name" value="Thioredoxin"/>
</dbReference>
<sequence length="283" mass="31487">MQAQNIVDINEQNAQQILIEGSKEKVILIDFWADWCEPCKQLTPILEKIAGDYPNDLVLAKIDCEQQQAIASQFGVRNLPTIVVFKDGQPVDGLAGAQPESAIREMLSKYLPSPEDDALEAARNALASEDFETAYTQAKQAYDLNPEAAQARLLLADAAASIGHTEQAKALLQDLTIADQDSYYQQIIAKIKLAEEAADSPEIRALEEQLQKNTDDLDLKVKLAIQYHQAKRHEEALNLLFQVLKTDMNFGEARKTTVDIINNLPDGDPLAAASRRKMYSMLY</sequence>
<dbReference type="NCBIfam" id="TIGR01068">
    <property type="entry name" value="thioredoxin"/>
    <property type="match status" value="1"/>
</dbReference>
<evidence type="ECO:0000256" key="1">
    <source>
        <dbReference type="ARBA" id="ARBA00008987"/>
    </source>
</evidence>
<dbReference type="SUPFAM" id="SSF48452">
    <property type="entry name" value="TPR-like"/>
    <property type="match status" value="1"/>
</dbReference>
<dbReference type="Pfam" id="PF00085">
    <property type="entry name" value="Thioredoxin"/>
    <property type="match status" value="1"/>
</dbReference>
<dbReference type="SUPFAM" id="SSF52833">
    <property type="entry name" value="Thioredoxin-like"/>
    <property type="match status" value="1"/>
</dbReference>
<dbReference type="GO" id="GO:0006950">
    <property type="term" value="P:response to stress"/>
    <property type="evidence" value="ECO:0007669"/>
    <property type="project" value="UniProtKB-ARBA"/>
</dbReference>
<evidence type="ECO:0000259" key="7">
    <source>
        <dbReference type="PROSITE" id="PS51352"/>
    </source>
</evidence>
<keyword evidence="3" id="KW-0249">Electron transport</keyword>
<dbReference type="Pfam" id="PF14561">
    <property type="entry name" value="TPR_20"/>
    <property type="match status" value="1"/>
</dbReference>
<keyword evidence="9" id="KW-1185">Reference proteome</keyword>
<dbReference type="Gene3D" id="3.40.30.10">
    <property type="entry name" value="Glutaredoxin"/>
    <property type="match status" value="1"/>
</dbReference>
<accession>A0A432W1D5</accession>
<evidence type="ECO:0000256" key="3">
    <source>
        <dbReference type="ARBA" id="ARBA00022982"/>
    </source>
</evidence>
<protein>
    <recommendedName>
        <fullName evidence="6">Thioredoxin</fullName>
    </recommendedName>
</protein>
<dbReference type="PRINTS" id="PR00421">
    <property type="entry name" value="THIOREDOXIN"/>
</dbReference>
<dbReference type="InterPro" id="IPR011990">
    <property type="entry name" value="TPR-like_helical_dom_sf"/>
</dbReference>
<name>A0A432W1D5_9GAMM</name>
<evidence type="ECO:0000313" key="8">
    <source>
        <dbReference type="EMBL" id="RUO22936.1"/>
    </source>
</evidence>
<dbReference type="PANTHER" id="PTHR45663">
    <property type="entry name" value="GEO12009P1"/>
    <property type="match status" value="1"/>
</dbReference>
<comment type="caution">
    <text evidence="8">The sequence shown here is derived from an EMBL/GenBank/DDBJ whole genome shotgun (WGS) entry which is preliminary data.</text>
</comment>
<dbReference type="PANTHER" id="PTHR45663:SF11">
    <property type="entry name" value="GEO12009P1"/>
    <property type="match status" value="1"/>
</dbReference>
<dbReference type="RefSeq" id="WP_126804578.1">
    <property type="nucleotide sequence ID" value="NZ_PIPL01000004.1"/>
</dbReference>
<dbReference type="GO" id="GO:0015035">
    <property type="term" value="F:protein-disulfide reductase activity"/>
    <property type="evidence" value="ECO:0007669"/>
    <property type="project" value="UniProtKB-UniRule"/>
</dbReference>
<keyword evidence="2" id="KW-0813">Transport</keyword>
<proteinExistence type="inferred from homology"/>
<dbReference type="EMBL" id="PIPL01000004">
    <property type="protein sequence ID" value="RUO22936.1"/>
    <property type="molecule type" value="Genomic_DNA"/>
</dbReference>
<dbReference type="InterPro" id="IPR017937">
    <property type="entry name" value="Thioredoxin_CS"/>
</dbReference>
<evidence type="ECO:0000256" key="2">
    <source>
        <dbReference type="ARBA" id="ARBA00022448"/>
    </source>
</evidence>
<comment type="similarity">
    <text evidence="1">Belongs to the thioredoxin family.</text>
</comment>
<keyword evidence="4" id="KW-1015">Disulfide bond</keyword>
<keyword evidence="5" id="KW-0676">Redox-active center</keyword>
<dbReference type="Gene3D" id="1.25.40.10">
    <property type="entry name" value="Tetratricopeptide repeat domain"/>
    <property type="match status" value="2"/>
</dbReference>
<dbReference type="PROSITE" id="PS00194">
    <property type="entry name" value="THIOREDOXIN_1"/>
    <property type="match status" value="1"/>
</dbReference>
<dbReference type="PROSITE" id="PS51352">
    <property type="entry name" value="THIOREDOXIN_2"/>
    <property type="match status" value="1"/>
</dbReference>
<feature type="domain" description="Thioredoxin" evidence="7">
    <location>
        <begin position="1"/>
        <end position="112"/>
    </location>
</feature>
<evidence type="ECO:0000256" key="5">
    <source>
        <dbReference type="ARBA" id="ARBA00023284"/>
    </source>
</evidence>
<evidence type="ECO:0000256" key="6">
    <source>
        <dbReference type="NCBIfam" id="TIGR01068"/>
    </source>
</evidence>
<dbReference type="Pfam" id="PF14559">
    <property type="entry name" value="TPR_19"/>
    <property type="match status" value="1"/>
</dbReference>
<dbReference type="CDD" id="cd02956">
    <property type="entry name" value="ybbN"/>
    <property type="match status" value="1"/>
</dbReference>
<dbReference type="GO" id="GO:0005737">
    <property type="term" value="C:cytoplasm"/>
    <property type="evidence" value="ECO:0007669"/>
    <property type="project" value="TreeGrafter"/>
</dbReference>
<evidence type="ECO:0000256" key="4">
    <source>
        <dbReference type="ARBA" id="ARBA00023157"/>
    </source>
</evidence>